<evidence type="ECO:0000256" key="1">
    <source>
        <dbReference type="ARBA" id="ARBA00004141"/>
    </source>
</evidence>
<reference evidence="14" key="1">
    <citation type="submission" date="2020-05" db="UniProtKB">
        <authorList>
            <consortium name="EnsemblMetazoa"/>
        </authorList>
    </citation>
    <scope>IDENTIFICATION</scope>
    <source>
        <strain evidence="14">USDA</strain>
    </source>
</reference>
<gene>
    <name evidence="14" type="primary">106083404</name>
</gene>
<dbReference type="AlphaFoldDB" id="A0A1I8PG23"/>
<evidence type="ECO:0000256" key="10">
    <source>
        <dbReference type="ARBA" id="ARBA00023201"/>
    </source>
</evidence>
<comment type="subcellular location">
    <subcellularLocation>
        <location evidence="1">Membrane</location>
        <topology evidence="1">Multi-pass membrane protein</topology>
    </subcellularLocation>
</comment>
<dbReference type="InterPro" id="IPR001873">
    <property type="entry name" value="ENaC"/>
</dbReference>
<dbReference type="EnsemblMetazoa" id="SCAU007732-RA">
    <property type="protein sequence ID" value="SCAU007732-PA"/>
    <property type="gene ID" value="SCAU007732"/>
</dbReference>
<evidence type="ECO:0000256" key="3">
    <source>
        <dbReference type="ARBA" id="ARBA00022448"/>
    </source>
</evidence>
<protein>
    <recommendedName>
        <fullName evidence="16">Pickpocket protein 28-like</fullName>
    </recommendedName>
</protein>
<evidence type="ECO:0000256" key="11">
    <source>
        <dbReference type="ARBA" id="ARBA00023303"/>
    </source>
</evidence>
<evidence type="ECO:0000256" key="2">
    <source>
        <dbReference type="ARBA" id="ARBA00007193"/>
    </source>
</evidence>
<keyword evidence="6 13" id="KW-1133">Transmembrane helix</keyword>
<evidence type="ECO:0000256" key="12">
    <source>
        <dbReference type="RuleBase" id="RU000679"/>
    </source>
</evidence>
<organism evidence="14 15">
    <name type="scientific">Stomoxys calcitrans</name>
    <name type="common">Stable fly</name>
    <name type="synonym">Conops calcitrans</name>
    <dbReference type="NCBI Taxonomy" id="35570"/>
    <lineage>
        <taxon>Eukaryota</taxon>
        <taxon>Metazoa</taxon>
        <taxon>Ecdysozoa</taxon>
        <taxon>Arthropoda</taxon>
        <taxon>Hexapoda</taxon>
        <taxon>Insecta</taxon>
        <taxon>Pterygota</taxon>
        <taxon>Neoptera</taxon>
        <taxon>Endopterygota</taxon>
        <taxon>Diptera</taxon>
        <taxon>Brachycera</taxon>
        <taxon>Muscomorpha</taxon>
        <taxon>Muscoidea</taxon>
        <taxon>Muscidae</taxon>
        <taxon>Stomoxys</taxon>
    </lineage>
</organism>
<evidence type="ECO:0000313" key="15">
    <source>
        <dbReference type="Proteomes" id="UP000095300"/>
    </source>
</evidence>
<feature type="transmembrane region" description="Helical" evidence="13">
    <location>
        <begin position="504"/>
        <end position="528"/>
    </location>
</feature>
<evidence type="ECO:0000256" key="13">
    <source>
        <dbReference type="SAM" id="Phobius"/>
    </source>
</evidence>
<evidence type="ECO:0000256" key="5">
    <source>
        <dbReference type="ARBA" id="ARBA00022692"/>
    </source>
</evidence>
<keyword evidence="9 13" id="KW-0472">Membrane</keyword>
<feature type="transmembrane region" description="Helical" evidence="13">
    <location>
        <begin position="74"/>
        <end position="97"/>
    </location>
</feature>
<keyword evidence="3 12" id="KW-0813">Transport</keyword>
<keyword evidence="5 12" id="KW-0812">Transmembrane</keyword>
<evidence type="ECO:0000313" key="14">
    <source>
        <dbReference type="EnsemblMetazoa" id="SCAU007732-PA"/>
    </source>
</evidence>
<dbReference type="VEuPathDB" id="VectorBase:SCAU007732"/>
<dbReference type="PANTHER" id="PTHR11690">
    <property type="entry name" value="AMILORIDE-SENSITIVE SODIUM CHANNEL-RELATED"/>
    <property type="match status" value="1"/>
</dbReference>
<evidence type="ECO:0000256" key="8">
    <source>
        <dbReference type="ARBA" id="ARBA00023065"/>
    </source>
</evidence>
<evidence type="ECO:0008006" key="16">
    <source>
        <dbReference type="Google" id="ProtNLM"/>
    </source>
</evidence>
<dbReference type="KEGG" id="scac:106083404"/>
<keyword evidence="8 12" id="KW-0406">Ion transport</keyword>
<dbReference type="OrthoDB" id="6021021at2759"/>
<dbReference type="PRINTS" id="PR01078">
    <property type="entry name" value="AMINACHANNEL"/>
</dbReference>
<dbReference type="Gene3D" id="1.10.287.770">
    <property type="entry name" value="YojJ-like"/>
    <property type="match status" value="1"/>
</dbReference>
<comment type="similarity">
    <text evidence="2 12">Belongs to the amiloride-sensitive sodium channel (TC 1.A.6) family.</text>
</comment>
<evidence type="ECO:0000256" key="6">
    <source>
        <dbReference type="ARBA" id="ARBA00022989"/>
    </source>
</evidence>
<dbReference type="Gene3D" id="2.60.470.10">
    <property type="entry name" value="Acid-sensing ion channels like domains"/>
    <property type="match status" value="1"/>
</dbReference>
<keyword evidence="10 12" id="KW-0739">Sodium transport</keyword>
<dbReference type="PANTHER" id="PTHR11690:SF288">
    <property type="entry name" value="AMILORIDE-SENSITIVE NA+ CHANNEL-RELATED"/>
    <property type="match status" value="1"/>
</dbReference>
<name>A0A1I8PG23_STOCA</name>
<evidence type="ECO:0000256" key="4">
    <source>
        <dbReference type="ARBA" id="ARBA00022461"/>
    </source>
</evidence>
<evidence type="ECO:0000256" key="7">
    <source>
        <dbReference type="ARBA" id="ARBA00023053"/>
    </source>
</evidence>
<accession>A0A1I8PG23</accession>
<keyword evidence="7" id="KW-0915">Sodium</keyword>
<dbReference type="GO" id="GO:0005886">
    <property type="term" value="C:plasma membrane"/>
    <property type="evidence" value="ECO:0007669"/>
    <property type="project" value="TreeGrafter"/>
</dbReference>
<dbReference type="STRING" id="35570.A0A1I8PG23"/>
<dbReference type="Pfam" id="PF00858">
    <property type="entry name" value="ASC"/>
    <property type="match status" value="1"/>
</dbReference>
<evidence type="ECO:0000256" key="9">
    <source>
        <dbReference type="ARBA" id="ARBA00023136"/>
    </source>
</evidence>
<dbReference type="Proteomes" id="UP000095300">
    <property type="component" value="Unassembled WGS sequence"/>
</dbReference>
<sequence>MPSTVHSRNMSESKDFTIHMTDEDQTLEKYKNPKASYKRKSLVRGVKEICGEFCSDTSIHGFQYFGQQRPRKEICFWIIVFVILIYLCSSIIVRIYVKWRESPVIVSFSDHSTPIWNIPFPRVTICPEVKRSINVSSGKNFTSDFNRTQLEDTLTLMHMCDAESLLEEEPLLRDMDFVRSLKRMLPEYDRYLLLCYWSGDWISCDRLFYPVYTDEGICYAFNSLEMAHMYRDDVVKNNMREVPDDEWPIYDTGRWSLEEGYAAATDLDTYPRRLANSGAHAGLVVYLQCFPHELDYTCNGPMEGYKVMLHSPDDVPSVSKHFVRISMDKEVMIALKPKMITTSPEVAAYEPAKRLCFMNKDRQLAFYKIYSQKNCERECLTNYTLKECGCVHFSMPRSNDTPVCLENNIDCQLYAQRWMSAYTLATVADTPSDDCNCLPACTSLEYETEISEGYYDAKALKGYKKFYKYDFASPGGKTAVVSIYFKEIQFITSRRSEVYGFTDLLANFGGVFGLFMGISILSVVEIIYHLSLRLWSNLTHGVGES</sequence>
<keyword evidence="11 12" id="KW-0407">Ion channel</keyword>
<keyword evidence="15" id="KW-1185">Reference proteome</keyword>
<dbReference type="GO" id="GO:0015280">
    <property type="term" value="F:ligand-gated sodium channel activity"/>
    <property type="evidence" value="ECO:0007669"/>
    <property type="project" value="TreeGrafter"/>
</dbReference>
<proteinExistence type="inferred from homology"/>
<keyword evidence="4 12" id="KW-0894">Sodium channel</keyword>